<sequence>MKNTKDSVSKNFGRQIFDEKDFQSKCYMVTGNSADISSIFASLQEETGGVAIVCFDGDLYIEIDSSPIHMDKGTLCTFFSGNRFEYKGSSLEFIGYIAVIGSYFISNLDTHISITYFLYNKNNPVIPIPSEELNTIQQSLQIFSDKMERTDHPYHKEIMREILLIAMYEICAVYEQQEHNISGKKERLKKEEQLKEFLRLVELNCREERALEFYAQKLSLTSKYLSSNIKSLTGYSAAEWIHHILLLRIKSVLRSSPMSMQQVADYFHFPNASFFGKFFKKYTGMTPREYKLNA</sequence>
<dbReference type="KEGG" id="copr:Cop2CBH44_21840"/>
<protein>
    <submittedName>
        <fullName evidence="5">AraC family transcriptional regulator</fullName>
    </submittedName>
</protein>
<evidence type="ECO:0000256" key="3">
    <source>
        <dbReference type="ARBA" id="ARBA00023163"/>
    </source>
</evidence>
<dbReference type="Gene3D" id="1.10.10.60">
    <property type="entry name" value="Homeodomain-like"/>
    <property type="match status" value="1"/>
</dbReference>
<dbReference type="AlphaFoldDB" id="A0A7G1HZ88"/>
<feature type="domain" description="HTH araC/xylS-type" evidence="4">
    <location>
        <begin position="195"/>
        <end position="293"/>
    </location>
</feature>
<gene>
    <name evidence="5" type="ORF">Cop2CBH44_21840</name>
</gene>
<dbReference type="Proteomes" id="UP000594042">
    <property type="component" value="Chromosome"/>
</dbReference>
<dbReference type="GO" id="GO:0003700">
    <property type="term" value="F:DNA-binding transcription factor activity"/>
    <property type="evidence" value="ECO:0007669"/>
    <property type="project" value="InterPro"/>
</dbReference>
<dbReference type="SMART" id="SM00342">
    <property type="entry name" value="HTH_ARAC"/>
    <property type="match status" value="1"/>
</dbReference>
<keyword evidence="1" id="KW-0805">Transcription regulation</keyword>
<dbReference type="EMBL" id="AP023322">
    <property type="protein sequence ID" value="BCI63831.1"/>
    <property type="molecule type" value="Genomic_DNA"/>
</dbReference>
<name>A0A7G1HZ88_9BACT</name>
<accession>A0A7G1HZ88</accession>
<dbReference type="SUPFAM" id="SSF46689">
    <property type="entry name" value="Homeodomain-like"/>
    <property type="match status" value="1"/>
</dbReference>
<evidence type="ECO:0000259" key="4">
    <source>
        <dbReference type="PROSITE" id="PS01124"/>
    </source>
</evidence>
<keyword evidence="2" id="KW-0238">DNA-binding</keyword>
<dbReference type="PANTHER" id="PTHR43280:SF32">
    <property type="entry name" value="TRANSCRIPTIONAL REGULATORY PROTEIN"/>
    <property type="match status" value="1"/>
</dbReference>
<dbReference type="Pfam" id="PF12833">
    <property type="entry name" value="HTH_18"/>
    <property type="match status" value="1"/>
</dbReference>
<dbReference type="RefSeq" id="WP_021929793.1">
    <property type="nucleotide sequence ID" value="NZ_AP023322.1"/>
</dbReference>
<proteinExistence type="predicted"/>
<dbReference type="PANTHER" id="PTHR43280">
    <property type="entry name" value="ARAC-FAMILY TRANSCRIPTIONAL REGULATOR"/>
    <property type="match status" value="1"/>
</dbReference>
<evidence type="ECO:0000256" key="1">
    <source>
        <dbReference type="ARBA" id="ARBA00023015"/>
    </source>
</evidence>
<reference evidence="6" key="1">
    <citation type="submission" date="2020-07" db="EMBL/GenBank/DDBJ databases">
        <title>Complete genome sequencing of Coprobacter sp. strain 2CBH44.</title>
        <authorList>
            <person name="Sakamoto M."/>
            <person name="Murakami T."/>
            <person name="Mori H."/>
        </authorList>
    </citation>
    <scope>NUCLEOTIDE SEQUENCE [LARGE SCALE GENOMIC DNA]</scope>
    <source>
        <strain evidence="6">2CBH44</strain>
    </source>
</reference>
<organism evidence="5 6">
    <name type="scientific">Coprobacter secundus subsp. similis</name>
    <dbReference type="NCBI Taxonomy" id="2751153"/>
    <lineage>
        <taxon>Bacteria</taxon>
        <taxon>Pseudomonadati</taxon>
        <taxon>Bacteroidota</taxon>
        <taxon>Bacteroidia</taxon>
        <taxon>Bacteroidales</taxon>
        <taxon>Barnesiellaceae</taxon>
        <taxon>Coprobacter</taxon>
    </lineage>
</organism>
<dbReference type="GO" id="GO:0043565">
    <property type="term" value="F:sequence-specific DNA binding"/>
    <property type="evidence" value="ECO:0007669"/>
    <property type="project" value="InterPro"/>
</dbReference>
<evidence type="ECO:0000256" key="2">
    <source>
        <dbReference type="ARBA" id="ARBA00023125"/>
    </source>
</evidence>
<keyword evidence="6" id="KW-1185">Reference proteome</keyword>
<evidence type="ECO:0000313" key="6">
    <source>
        <dbReference type="Proteomes" id="UP000594042"/>
    </source>
</evidence>
<evidence type="ECO:0000313" key="5">
    <source>
        <dbReference type="EMBL" id="BCI63831.1"/>
    </source>
</evidence>
<dbReference type="InterPro" id="IPR018060">
    <property type="entry name" value="HTH_AraC"/>
</dbReference>
<dbReference type="PROSITE" id="PS01124">
    <property type="entry name" value="HTH_ARAC_FAMILY_2"/>
    <property type="match status" value="1"/>
</dbReference>
<dbReference type="InterPro" id="IPR009057">
    <property type="entry name" value="Homeodomain-like_sf"/>
</dbReference>
<keyword evidence="3" id="KW-0804">Transcription</keyword>